<sequence length="122" mass="13637">MAAELKDIEMTYGEIAATLAGPYRLNKKEQRLLAYLLDDSKSRRVGDIRKALKTTSRTLLGKTRPELEKKIGAAGSESWKRNLEASIRSGSVSNREARQWVLLFSRKGDTHFEKAPASVAET</sequence>
<dbReference type="Proteomes" id="UP000596857">
    <property type="component" value="Unassembled WGS sequence"/>
</dbReference>
<accession>A0ABX1YN83</accession>
<evidence type="ECO:0000313" key="1">
    <source>
        <dbReference type="EMBL" id="NOU82517.1"/>
    </source>
</evidence>
<reference evidence="1 2" key="1">
    <citation type="submission" date="2019-10" db="EMBL/GenBank/DDBJ databases">
        <title>Description of Paenibacillus terricola sp. nov.</title>
        <authorList>
            <person name="Carlier A."/>
            <person name="Qi S."/>
        </authorList>
    </citation>
    <scope>NUCLEOTIDE SEQUENCE [LARGE SCALE GENOMIC DNA]</scope>
    <source>
        <strain evidence="1 2">LMG 31459</strain>
    </source>
</reference>
<gene>
    <name evidence="1" type="ORF">GC101_26995</name>
</gene>
<dbReference type="EMBL" id="WHOB01000081">
    <property type="protein sequence ID" value="NOU82517.1"/>
    <property type="molecule type" value="Genomic_DNA"/>
</dbReference>
<protein>
    <submittedName>
        <fullName evidence="1">Uncharacterized protein</fullName>
    </submittedName>
</protein>
<keyword evidence="2" id="KW-1185">Reference proteome</keyword>
<evidence type="ECO:0000313" key="2">
    <source>
        <dbReference type="Proteomes" id="UP000596857"/>
    </source>
</evidence>
<proteinExistence type="predicted"/>
<comment type="caution">
    <text evidence="1">The sequence shown here is derived from an EMBL/GenBank/DDBJ whole genome shotgun (WGS) entry which is preliminary data.</text>
</comment>
<organism evidence="1 2">
    <name type="scientific">Paenibacillus phytohabitans</name>
    <dbReference type="NCBI Taxonomy" id="2654978"/>
    <lineage>
        <taxon>Bacteria</taxon>
        <taxon>Bacillati</taxon>
        <taxon>Bacillota</taxon>
        <taxon>Bacilli</taxon>
        <taxon>Bacillales</taxon>
        <taxon>Paenibacillaceae</taxon>
        <taxon>Paenibacillus</taxon>
    </lineage>
</organism>
<name>A0ABX1YN83_9BACL</name>